<comment type="cofactor">
    <cofactor evidence="1">
        <name>Mn(2+)</name>
        <dbReference type="ChEBI" id="CHEBI:29035"/>
    </cofactor>
</comment>
<dbReference type="PANTHER" id="PTHR43237:SF4">
    <property type="entry name" value="NADP-DEPENDENT MALIC ENZYME"/>
    <property type="match status" value="1"/>
</dbReference>
<dbReference type="Gene3D" id="3.40.50.10750">
    <property type="entry name" value="Isocitrate/Isopropylmalate dehydrogenase-like"/>
    <property type="match status" value="1"/>
</dbReference>
<dbReference type="InterPro" id="IPR042113">
    <property type="entry name" value="P_AcTrfase_dom1"/>
</dbReference>
<evidence type="ECO:0000259" key="11">
    <source>
        <dbReference type="SMART" id="SM00919"/>
    </source>
</evidence>
<dbReference type="InterPro" id="IPR037062">
    <property type="entry name" value="Malic_N_dom_sf"/>
</dbReference>
<dbReference type="SUPFAM" id="SSF53659">
    <property type="entry name" value="Isocitrate/Isopropylmalate dehydrogenase-like"/>
    <property type="match status" value="1"/>
</dbReference>
<feature type="domain" description="Malic enzyme N-terminal" evidence="12">
    <location>
        <begin position="22"/>
        <end position="155"/>
    </location>
</feature>
<feature type="binding site" evidence="9">
    <location>
        <position position="141"/>
    </location>
    <ligand>
        <name>a divalent metal cation</name>
        <dbReference type="ChEBI" id="CHEBI:60240"/>
    </ligand>
</feature>
<dbReference type="Gene3D" id="3.40.50.10380">
    <property type="entry name" value="Malic enzyme, N-terminal domain"/>
    <property type="match status" value="1"/>
</dbReference>
<evidence type="ECO:0000256" key="4">
    <source>
        <dbReference type="ARBA" id="ARBA00008756"/>
    </source>
</evidence>
<feature type="binding site" evidence="9">
    <location>
        <position position="140"/>
    </location>
    <ligand>
        <name>a divalent metal cation</name>
        <dbReference type="ChEBI" id="CHEBI:60240"/>
    </ligand>
</feature>
<gene>
    <name evidence="13" type="ORF">HUK65_05150</name>
</gene>
<dbReference type="GO" id="GO:0016616">
    <property type="term" value="F:oxidoreductase activity, acting on the CH-OH group of donors, NAD or NADP as acceptor"/>
    <property type="evidence" value="ECO:0007669"/>
    <property type="project" value="InterPro"/>
</dbReference>
<dbReference type="GO" id="GO:0006108">
    <property type="term" value="P:malate metabolic process"/>
    <property type="evidence" value="ECO:0007669"/>
    <property type="project" value="InterPro"/>
</dbReference>
<dbReference type="InterPro" id="IPR051674">
    <property type="entry name" value="Malate_Decarboxylase"/>
</dbReference>
<name>A0A7Z0HY30_9RHOB</name>
<dbReference type="InterPro" id="IPR002505">
    <property type="entry name" value="PTA_PTB"/>
</dbReference>
<dbReference type="SMART" id="SM00919">
    <property type="entry name" value="Malic_M"/>
    <property type="match status" value="1"/>
</dbReference>
<dbReference type="Pfam" id="PF00390">
    <property type="entry name" value="malic"/>
    <property type="match status" value="1"/>
</dbReference>
<dbReference type="Gene3D" id="3.40.50.10950">
    <property type="match status" value="1"/>
</dbReference>
<dbReference type="InterPro" id="IPR046346">
    <property type="entry name" value="Aminoacid_DH-like_N_sf"/>
</dbReference>
<dbReference type="FunFam" id="3.40.50.10380:FF:000003">
    <property type="entry name" value="NADP-dependent malic enzyme"/>
    <property type="match status" value="1"/>
</dbReference>
<dbReference type="Gene3D" id="3.40.50.720">
    <property type="entry name" value="NAD(P)-binding Rossmann-like Domain"/>
    <property type="match status" value="1"/>
</dbReference>
<dbReference type="SUPFAM" id="SSF51735">
    <property type="entry name" value="NAD(P)-binding Rossmann-fold domains"/>
    <property type="match status" value="1"/>
</dbReference>
<accession>A0A7Z0HY30</accession>
<keyword evidence="10" id="KW-0521">NADP</keyword>
<evidence type="ECO:0000256" key="2">
    <source>
        <dbReference type="ARBA" id="ARBA00001946"/>
    </source>
</evidence>
<dbReference type="SMART" id="SM01274">
    <property type="entry name" value="malic"/>
    <property type="match status" value="1"/>
</dbReference>
<evidence type="ECO:0000256" key="6">
    <source>
        <dbReference type="ARBA" id="ARBA00023002"/>
    </source>
</evidence>
<dbReference type="Pfam" id="PF03949">
    <property type="entry name" value="Malic_M"/>
    <property type="match status" value="1"/>
</dbReference>
<reference evidence="13 14" key="1">
    <citation type="journal article" date="2000" name="Arch. Microbiol.">
        <title>Rhodobaca bogoriensis gen. nov. and sp. nov., an alkaliphilic purple nonsulfur bacterium from African Rift Valley soda lakes.</title>
        <authorList>
            <person name="Milford A.D."/>
            <person name="Achenbach L.A."/>
            <person name="Jung D.O."/>
            <person name="Madigan M.T."/>
        </authorList>
    </citation>
    <scope>NUCLEOTIDE SEQUENCE [LARGE SCALE GENOMIC DNA]</scope>
    <source>
        <strain evidence="13 14">2376</strain>
    </source>
</reference>
<evidence type="ECO:0000256" key="5">
    <source>
        <dbReference type="ARBA" id="ARBA00022723"/>
    </source>
</evidence>
<dbReference type="GO" id="GO:0004470">
    <property type="term" value="F:malic enzyme activity"/>
    <property type="evidence" value="ECO:0007669"/>
    <property type="project" value="InterPro"/>
</dbReference>
<comment type="similarity">
    <text evidence="4">In the C-terminal section; belongs to the phosphate acetyltransferase and butyryltransferase family.</text>
</comment>
<evidence type="ECO:0000256" key="1">
    <source>
        <dbReference type="ARBA" id="ARBA00001936"/>
    </source>
</evidence>
<dbReference type="InterPro" id="IPR042112">
    <property type="entry name" value="P_AcTrfase_dom2"/>
</dbReference>
<feature type="active site" description="Proton acceptor" evidence="8">
    <location>
        <position position="98"/>
    </location>
</feature>
<organism evidence="13 14">
    <name type="scientific">Rhabdonatronobacter sediminivivens</name>
    <dbReference type="NCBI Taxonomy" id="2743469"/>
    <lineage>
        <taxon>Bacteria</taxon>
        <taxon>Pseudomonadati</taxon>
        <taxon>Pseudomonadota</taxon>
        <taxon>Alphaproteobacteria</taxon>
        <taxon>Rhodobacterales</taxon>
        <taxon>Paracoccaceae</taxon>
        <taxon>Rhabdonatronobacter</taxon>
    </lineage>
</organism>
<sequence>MTDERQDAARQAALFYHANPKPGKLEVRPTKPLANGRDLTRAYSPGVAEACLEIKSDPKLASRYTTRGNLVAVVTNGTAVLGLGDIGPLAAKPVMEGKAVLFKKFANIDCFDIELAETDPEKLADIVCALEPTFGAINLEDIKAPDCFIVERICRERMGIPVFHDDQHGTAIVVGAAATNALLVAGKRFEDIKIVSTGGGAAGIACLNILVKMGVKRENIWLHDIHGLVYEGRAADMNPQKAAFAQGTTDRPLSETIEGADLFLGLSGPNVLKPEDVVKMASSPIIFALANPRSEIDPQAARAVAPDAIIATGRSDFPNQVNNVLCFPFIFRGALDVGATEINDAMQLGCIEGIAALARATTSAEAAAAYKGEQMTFGRDYLIPKPFDPRLTGVVATAVAKAAMESGVATRPIADLDEYKRQLDGSVFKSTMIMRPVFEAARTAARRIVFAEGEDERVLRAASAMLEETTEVPVLIGRPEVLDMRCERAGLPIRPGRDFEVVNPENDPRYREYWETYHTLMQRRGVTPDIARAVMRTNTTAIGAIMVQRGDADSLICGTFGQFLWHLNYVAQILGTPDLHPVGALSLIIQPEGNLFLADTQIHAEPSPEQIANVVIGAARHVRRFGLEPKIALCSHSQFGNLDSSSGRRMRGALEILDAMDPGFAYEGEMTLDVALDPELRERIFPNARFEGMANVLVFASTDAASGVRNILKMRGDGLEVGPILMGMGNRAHIVTPSITARGLLNMSALAGTPVAHYG</sequence>
<dbReference type="InterPro" id="IPR045213">
    <property type="entry name" value="Malic_NAD-bd_bact_type"/>
</dbReference>
<feature type="domain" description="Malic enzyme NAD-binding" evidence="11">
    <location>
        <begin position="167"/>
        <end position="404"/>
    </location>
</feature>
<feature type="binding site" evidence="10">
    <location>
        <begin position="80"/>
        <end position="87"/>
    </location>
    <ligand>
        <name>NADP(+)</name>
        <dbReference type="ChEBI" id="CHEBI:58349"/>
    </ligand>
</feature>
<evidence type="ECO:0000256" key="10">
    <source>
        <dbReference type="PIRSR" id="PIRSR036684-3"/>
    </source>
</evidence>
<evidence type="ECO:0000256" key="7">
    <source>
        <dbReference type="ARBA" id="ARBA00023268"/>
    </source>
</evidence>
<dbReference type="InterPro" id="IPR036291">
    <property type="entry name" value="NAD(P)-bd_dom_sf"/>
</dbReference>
<evidence type="ECO:0000313" key="14">
    <source>
        <dbReference type="Proteomes" id="UP000529417"/>
    </source>
</evidence>
<dbReference type="RefSeq" id="WP_179905073.1">
    <property type="nucleotide sequence ID" value="NZ_JACBXS010000007.1"/>
</dbReference>
<keyword evidence="14" id="KW-1185">Reference proteome</keyword>
<comment type="caution">
    <text evidence="13">The sequence shown here is derived from an EMBL/GenBank/DDBJ whole genome shotgun (WGS) entry which is preliminary data.</text>
</comment>
<evidence type="ECO:0000256" key="3">
    <source>
        <dbReference type="ARBA" id="ARBA00007686"/>
    </source>
</evidence>
<protein>
    <submittedName>
        <fullName evidence="13">NADP-dependent malic enzyme</fullName>
    </submittedName>
</protein>
<dbReference type="Proteomes" id="UP000529417">
    <property type="component" value="Unassembled WGS sequence"/>
</dbReference>
<dbReference type="PIRSF" id="PIRSF036684">
    <property type="entry name" value="ME_PTA"/>
    <property type="match status" value="1"/>
</dbReference>
<dbReference type="FunFam" id="3.40.50.720:FF:000095">
    <property type="entry name" value="NADP-dependent malic enzyme"/>
    <property type="match status" value="1"/>
</dbReference>
<dbReference type="InterPro" id="IPR012302">
    <property type="entry name" value="Malic_NAD-bd"/>
</dbReference>
<feature type="binding site" evidence="10">
    <location>
        <position position="291"/>
    </location>
    <ligand>
        <name>a divalent metal cation</name>
        <dbReference type="ChEBI" id="CHEBI:60240"/>
    </ligand>
</feature>
<comment type="similarity">
    <text evidence="3">In the N-terminal section; belongs to the malic enzymes family.</text>
</comment>
<dbReference type="PANTHER" id="PTHR43237">
    <property type="entry name" value="NADP-DEPENDENT MALIC ENZYME"/>
    <property type="match status" value="1"/>
</dbReference>
<dbReference type="SUPFAM" id="SSF53223">
    <property type="entry name" value="Aminoacid dehydrogenase-like, N-terminal domain"/>
    <property type="match status" value="1"/>
</dbReference>
<dbReference type="Pfam" id="PF01515">
    <property type="entry name" value="PTA_PTB"/>
    <property type="match status" value="1"/>
</dbReference>
<keyword evidence="6" id="KW-0560">Oxidoreductase</keyword>
<evidence type="ECO:0000256" key="9">
    <source>
        <dbReference type="PIRSR" id="PIRSR036684-2"/>
    </source>
</evidence>
<dbReference type="GO" id="GO:0046872">
    <property type="term" value="F:metal ion binding"/>
    <property type="evidence" value="ECO:0007669"/>
    <property type="project" value="UniProtKB-KW"/>
</dbReference>
<dbReference type="GO" id="GO:0051287">
    <property type="term" value="F:NAD binding"/>
    <property type="evidence" value="ECO:0007669"/>
    <property type="project" value="InterPro"/>
</dbReference>
<evidence type="ECO:0000256" key="8">
    <source>
        <dbReference type="PIRSR" id="PIRSR036684-1"/>
    </source>
</evidence>
<keyword evidence="5 9" id="KW-0479">Metal-binding</keyword>
<dbReference type="AlphaFoldDB" id="A0A7Z0HY30"/>
<comment type="cofactor">
    <cofactor evidence="2">
        <name>Mg(2+)</name>
        <dbReference type="ChEBI" id="CHEBI:18420"/>
    </cofactor>
</comment>
<dbReference type="InterPro" id="IPR012301">
    <property type="entry name" value="Malic_N_dom"/>
</dbReference>
<dbReference type="InterPro" id="IPR012188">
    <property type="entry name" value="ME_PTA"/>
</dbReference>
<proteinExistence type="inferred from homology"/>
<evidence type="ECO:0000313" key="13">
    <source>
        <dbReference type="EMBL" id="NYS24372.1"/>
    </source>
</evidence>
<keyword evidence="7" id="KW-0511">Multifunctional enzyme</keyword>
<dbReference type="GO" id="GO:0016746">
    <property type="term" value="F:acyltransferase activity"/>
    <property type="evidence" value="ECO:0007669"/>
    <property type="project" value="InterPro"/>
</dbReference>
<dbReference type="EMBL" id="JACBXS010000007">
    <property type="protein sequence ID" value="NYS24372.1"/>
    <property type="molecule type" value="Genomic_DNA"/>
</dbReference>
<feature type="binding site" evidence="10">
    <location>
        <position position="166"/>
    </location>
    <ligand>
        <name>a divalent metal cation</name>
        <dbReference type="ChEBI" id="CHEBI:60240"/>
    </ligand>
</feature>
<dbReference type="CDD" id="cd05311">
    <property type="entry name" value="NAD_bind_2_malic_enz"/>
    <property type="match status" value="1"/>
</dbReference>
<evidence type="ECO:0000259" key="12">
    <source>
        <dbReference type="SMART" id="SM01274"/>
    </source>
</evidence>